<organism evidence="1 2">
    <name type="scientific">Arctium lappa</name>
    <name type="common">Greater burdock</name>
    <name type="synonym">Lappa major</name>
    <dbReference type="NCBI Taxonomy" id="4217"/>
    <lineage>
        <taxon>Eukaryota</taxon>
        <taxon>Viridiplantae</taxon>
        <taxon>Streptophyta</taxon>
        <taxon>Embryophyta</taxon>
        <taxon>Tracheophyta</taxon>
        <taxon>Spermatophyta</taxon>
        <taxon>Magnoliopsida</taxon>
        <taxon>eudicotyledons</taxon>
        <taxon>Gunneridae</taxon>
        <taxon>Pentapetalae</taxon>
        <taxon>asterids</taxon>
        <taxon>campanulids</taxon>
        <taxon>Asterales</taxon>
        <taxon>Asteraceae</taxon>
        <taxon>Carduoideae</taxon>
        <taxon>Cardueae</taxon>
        <taxon>Arctiinae</taxon>
        <taxon>Arctium</taxon>
    </lineage>
</organism>
<sequence length="296" mass="34477">MNLNPLCKQVLHLEEVVVEVREAELKNQEDRVISNRREDNNDSSSREDMHVRSRPPSPISMSSGQKGCSFKNFMACKPQPFQEEDKVTYGTAMLKSEALSWWEVVSNLKGDEEVARMTWEEFKVLFNEKFCPRIAVKQLEEEFLRLEQRTMTVREYTTSFTENVRFAEYYVSTEERRAERYIGELKASIRDLFLLWSQAHFRPGHLSQDCKVERRERLCFICKSPNHIQANCPQQKNEYASGQGGSRNGKWEEKRSEASKPKGRVFQMTATEVDETLDVVTGIFLVNSVHARVLFD</sequence>
<reference evidence="1 2" key="2">
    <citation type="journal article" date="2022" name="Mol. Ecol. Resour.">
        <title>The genomes of chicory, endive, great burdock and yacon provide insights into Asteraceae paleo-polyploidization history and plant inulin production.</title>
        <authorList>
            <person name="Fan W."/>
            <person name="Wang S."/>
            <person name="Wang H."/>
            <person name="Wang A."/>
            <person name="Jiang F."/>
            <person name="Liu H."/>
            <person name="Zhao H."/>
            <person name="Xu D."/>
            <person name="Zhang Y."/>
        </authorList>
    </citation>
    <scope>NUCLEOTIDE SEQUENCE [LARGE SCALE GENOMIC DNA]</scope>
    <source>
        <strain evidence="2">cv. Niubang</strain>
    </source>
</reference>
<keyword evidence="2" id="KW-1185">Reference proteome</keyword>
<protein>
    <submittedName>
        <fullName evidence="1">Uncharacterized protein</fullName>
    </submittedName>
</protein>
<proteinExistence type="predicted"/>
<reference evidence="2" key="1">
    <citation type="journal article" date="2022" name="Mol. Ecol. Resour.">
        <title>The genomes of chicory, endive, great burdock and yacon provide insights into Asteraceae palaeo-polyploidization history and plant inulin production.</title>
        <authorList>
            <person name="Fan W."/>
            <person name="Wang S."/>
            <person name="Wang H."/>
            <person name="Wang A."/>
            <person name="Jiang F."/>
            <person name="Liu H."/>
            <person name="Zhao H."/>
            <person name="Xu D."/>
            <person name="Zhang Y."/>
        </authorList>
    </citation>
    <scope>NUCLEOTIDE SEQUENCE [LARGE SCALE GENOMIC DNA]</scope>
    <source>
        <strain evidence="2">cv. Niubang</strain>
    </source>
</reference>
<dbReference type="EMBL" id="CM042047">
    <property type="protein sequence ID" value="KAI3770483.1"/>
    <property type="molecule type" value="Genomic_DNA"/>
</dbReference>
<name>A0ACB9FGL1_ARCLA</name>
<gene>
    <name evidence="1" type="ORF">L6452_01617</name>
</gene>
<evidence type="ECO:0000313" key="2">
    <source>
        <dbReference type="Proteomes" id="UP001055879"/>
    </source>
</evidence>
<evidence type="ECO:0000313" key="1">
    <source>
        <dbReference type="EMBL" id="KAI3770483.1"/>
    </source>
</evidence>
<dbReference type="Proteomes" id="UP001055879">
    <property type="component" value="Linkage Group LG01"/>
</dbReference>
<comment type="caution">
    <text evidence="1">The sequence shown here is derived from an EMBL/GenBank/DDBJ whole genome shotgun (WGS) entry which is preliminary data.</text>
</comment>
<accession>A0ACB9FGL1</accession>